<proteinExistence type="predicted"/>
<dbReference type="Proteomes" id="UP001499987">
    <property type="component" value="Unassembled WGS sequence"/>
</dbReference>
<evidence type="ECO:0000313" key="2">
    <source>
        <dbReference type="EMBL" id="GAA1080280.1"/>
    </source>
</evidence>
<reference evidence="2 3" key="1">
    <citation type="journal article" date="2019" name="Int. J. Syst. Evol. Microbiol.">
        <title>The Global Catalogue of Microorganisms (GCM) 10K type strain sequencing project: providing services to taxonomists for standard genome sequencing and annotation.</title>
        <authorList>
            <consortium name="The Broad Institute Genomics Platform"/>
            <consortium name="The Broad Institute Genome Sequencing Center for Infectious Disease"/>
            <person name="Wu L."/>
            <person name="Ma J."/>
        </authorList>
    </citation>
    <scope>NUCLEOTIDE SEQUENCE [LARGE SCALE GENOMIC DNA]</scope>
    <source>
        <strain evidence="2 3">JCM 13002</strain>
    </source>
</reference>
<gene>
    <name evidence="2" type="ORF">GCM10009663_23540</name>
</gene>
<feature type="region of interest" description="Disordered" evidence="1">
    <location>
        <begin position="1"/>
        <end position="55"/>
    </location>
</feature>
<organism evidence="2 3">
    <name type="scientific">Kitasatospora arboriphila</name>
    <dbReference type="NCBI Taxonomy" id="258052"/>
    <lineage>
        <taxon>Bacteria</taxon>
        <taxon>Bacillati</taxon>
        <taxon>Actinomycetota</taxon>
        <taxon>Actinomycetes</taxon>
        <taxon>Kitasatosporales</taxon>
        <taxon>Streptomycetaceae</taxon>
        <taxon>Kitasatospora</taxon>
    </lineage>
</organism>
<keyword evidence="3" id="KW-1185">Reference proteome</keyword>
<dbReference type="EMBL" id="BAAALD010000017">
    <property type="protein sequence ID" value="GAA1080280.1"/>
    <property type="molecule type" value="Genomic_DNA"/>
</dbReference>
<comment type="caution">
    <text evidence="2">The sequence shown here is derived from an EMBL/GenBank/DDBJ whole genome shotgun (WGS) entry which is preliminary data.</text>
</comment>
<evidence type="ECO:0000256" key="1">
    <source>
        <dbReference type="SAM" id="MobiDB-lite"/>
    </source>
</evidence>
<protein>
    <submittedName>
        <fullName evidence="2">Uncharacterized protein</fullName>
    </submittedName>
</protein>
<feature type="compositionally biased region" description="Basic residues" evidence="1">
    <location>
        <begin position="25"/>
        <end position="44"/>
    </location>
</feature>
<feature type="region of interest" description="Disordered" evidence="1">
    <location>
        <begin position="178"/>
        <end position="241"/>
    </location>
</feature>
<feature type="compositionally biased region" description="Low complexity" evidence="1">
    <location>
        <begin position="207"/>
        <end position="224"/>
    </location>
</feature>
<feature type="region of interest" description="Disordered" evidence="1">
    <location>
        <begin position="103"/>
        <end position="137"/>
    </location>
</feature>
<accession>A0ABN1TFI7</accession>
<feature type="compositionally biased region" description="Polar residues" evidence="1">
    <location>
        <begin position="1"/>
        <end position="13"/>
    </location>
</feature>
<sequence>MVNTARAATTSNMGWGRQALASRVRDRKKNHDPRRPPRHHRHRATGSGVGRGSAAVGADGSLVWAHVRGPSGSDTDPEDDQEVWAVLDAVDGRVLGRVNTMTVASGSEHAPHPDPARKGLSIGEGEEGSPVLSARGDGQQLTAEPIGIEQVLLAVSPSGRRLLTVDVGQWPPSLRRAENGSVVRESDARDAVPTHPGVRAGTGCTGTSTRPSSTRTPRLPVPRSATPGTARRATGWSTYRR</sequence>
<evidence type="ECO:0000313" key="3">
    <source>
        <dbReference type="Proteomes" id="UP001499987"/>
    </source>
</evidence>
<name>A0ABN1TFI7_9ACTN</name>